<dbReference type="Proteomes" id="UP000199501">
    <property type="component" value="Unassembled WGS sequence"/>
</dbReference>
<organism evidence="1 2">
    <name type="scientific">Actinokineospora iranica</name>
    <dbReference type="NCBI Taxonomy" id="1271860"/>
    <lineage>
        <taxon>Bacteria</taxon>
        <taxon>Bacillati</taxon>
        <taxon>Actinomycetota</taxon>
        <taxon>Actinomycetes</taxon>
        <taxon>Pseudonocardiales</taxon>
        <taxon>Pseudonocardiaceae</taxon>
        <taxon>Actinokineospora</taxon>
    </lineage>
</organism>
<reference evidence="2" key="1">
    <citation type="submission" date="2016-10" db="EMBL/GenBank/DDBJ databases">
        <authorList>
            <person name="Varghese N."/>
            <person name="Submissions S."/>
        </authorList>
    </citation>
    <scope>NUCLEOTIDE SEQUENCE [LARGE SCALE GENOMIC DNA]</scope>
    <source>
        <strain evidence="2">IBRC-M 10403</strain>
    </source>
</reference>
<name>A0A1G6SQS7_9PSEU</name>
<dbReference type="AlphaFoldDB" id="A0A1G6SQS7"/>
<dbReference type="RefSeq" id="WP_091451962.1">
    <property type="nucleotide sequence ID" value="NZ_FMZZ01000008.1"/>
</dbReference>
<evidence type="ECO:0000313" key="2">
    <source>
        <dbReference type="Proteomes" id="UP000199501"/>
    </source>
</evidence>
<protein>
    <submittedName>
        <fullName evidence="1">Uncharacterized protein</fullName>
    </submittedName>
</protein>
<accession>A0A1G6SQS7</accession>
<proteinExistence type="predicted"/>
<dbReference type="EMBL" id="FMZZ01000008">
    <property type="protein sequence ID" value="SDD19199.1"/>
    <property type="molecule type" value="Genomic_DNA"/>
</dbReference>
<gene>
    <name evidence="1" type="ORF">SAMN05216174_108120</name>
</gene>
<dbReference type="OrthoDB" id="282301at2"/>
<sequence>MRLIGAPSSFALELGPVDEVDSGLRTVRVHVAGQVVTGLDTLVYVPHLADVLRADAARLRAFPDVDPLFAGRSPVEAFDLLMAGDPAITSAEHCRLSGACRFLDWGVSTDHLLGFLIPGPRLLCARRDGAGPLLDTPVTRADLIDALDTAAADLSTGYTVFRDRTRA</sequence>
<keyword evidence="2" id="KW-1185">Reference proteome</keyword>
<evidence type="ECO:0000313" key="1">
    <source>
        <dbReference type="EMBL" id="SDD19199.1"/>
    </source>
</evidence>